<evidence type="ECO:0000313" key="1">
    <source>
        <dbReference type="EMBL" id="RYB90057.1"/>
    </source>
</evidence>
<protein>
    <submittedName>
        <fullName evidence="1">Uncharacterized protein</fullName>
    </submittedName>
</protein>
<keyword evidence="2" id="KW-1185">Reference proteome</keyword>
<dbReference type="OrthoDB" id="9799812at2"/>
<dbReference type="RefSeq" id="WP_129475768.1">
    <property type="nucleotide sequence ID" value="NZ_SDWS01000005.1"/>
</dbReference>
<evidence type="ECO:0000313" key="2">
    <source>
        <dbReference type="Proteomes" id="UP000291838"/>
    </source>
</evidence>
<gene>
    <name evidence="1" type="ORF">EUA06_11635</name>
</gene>
<reference evidence="1 2" key="1">
    <citation type="submission" date="2019-01" db="EMBL/GenBank/DDBJ databases">
        <title>Novel species of Nocardioides.</title>
        <authorList>
            <person name="Liu Q."/>
            <person name="Xin Y.-H."/>
        </authorList>
    </citation>
    <scope>NUCLEOTIDE SEQUENCE [LARGE SCALE GENOMIC DNA]</scope>
    <source>
        <strain evidence="1 2">HLT3-15</strain>
    </source>
</reference>
<comment type="caution">
    <text evidence="1">The sequence shown here is derived from an EMBL/GenBank/DDBJ whole genome shotgun (WGS) entry which is preliminary data.</text>
</comment>
<organism evidence="1 2">
    <name type="scientific">Nocardioides glacieisoli</name>
    <dbReference type="NCBI Taxonomy" id="1168730"/>
    <lineage>
        <taxon>Bacteria</taxon>
        <taxon>Bacillati</taxon>
        <taxon>Actinomycetota</taxon>
        <taxon>Actinomycetes</taxon>
        <taxon>Propionibacteriales</taxon>
        <taxon>Nocardioidaceae</taxon>
        <taxon>Nocardioides</taxon>
    </lineage>
</organism>
<accession>A0A4Q2RMS1</accession>
<name>A0A4Q2RMS1_9ACTN</name>
<proteinExistence type="predicted"/>
<dbReference type="EMBL" id="SDWS01000005">
    <property type="protein sequence ID" value="RYB90057.1"/>
    <property type="molecule type" value="Genomic_DNA"/>
</dbReference>
<dbReference type="Proteomes" id="UP000291838">
    <property type="component" value="Unassembled WGS sequence"/>
</dbReference>
<dbReference type="AlphaFoldDB" id="A0A4Q2RMS1"/>
<sequence length="139" mass="15316">MLIESDANSALEMFNMPSTTVKHWNSTYADCGVLVKEIASLIHLRDLTATPVFVSSSPEVHRSIAERWIAAIELMLDLVDTAKQLGGVDEVQLQEMTALLCTCREALVAVHAYVLKVCETGEFDSLRRYMAAAVARETA</sequence>